<comment type="caution">
    <text evidence="1">The sequence shown here is derived from an EMBL/GenBank/DDBJ whole genome shotgun (WGS) entry which is preliminary data.</text>
</comment>
<dbReference type="AlphaFoldDB" id="A0A074KZ41"/>
<dbReference type="eggNOG" id="ENOG5033ZT6">
    <property type="taxonomic scope" value="Bacteria"/>
</dbReference>
<gene>
    <name evidence="1" type="ORF">EL17_06180</name>
</gene>
<accession>A0A074KZ41</accession>
<evidence type="ECO:0000313" key="2">
    <source>
        <dbReference type="Proteomes" id="UP000027821"/>
    </source>
</evidence>
<keyword evidence="2" id="KW-1185">Reference proteome</keyword>
<proteinExistence type="predicted"/>
<organism evidence="1 2">
    <name type="scientific">Anditalea andensis</name>
    <dbReference type="NCBI Taxonomy" id="1048983"/>
    <lineage>
        <taxon>Bacteria</taxon>
        <taxon>Pseudomonadati</taxon>
        <taxon>Bacteroidota</taxon>
        <taxon>Cytophagia</taxon>
        <taxon>Cytophagales</taxon>
        <taxon>Cytophagaceae</taxon>
        <taxon>Anditalea</taxon>
    </lineage>
</organism>
<dbReference type="OrthoDB" id="981173at2"/>
<dbReference type="EMBL" id="JMIH01000014">
    <property type="protein sequence ID" value="KEO75241.1"/>
    <property type="molecule type" value="Genomic_DNA"/>
</dbReference>
<protein>
    <submittedName>
        <fullName evidence="1">Uncharacterized protein</fullName>
    </submittedName>
</protein>
<dbReference type="RefSeq" id="WP_035071977.1">
    <property type="nucleotide sequence ID" value="NZ_JMIH01000014.1"/>
</dbReference>
<reference evidence="1 2" key="1">
    <citation type="submission" date="2014-04" db="EMBL/GenBank/DDBJ databases">
        <title>Characterization and application of a salt tolerant electro-active bacterium.</title>
        <authorList>
            <person name="Yang L."/>
            <person name="Wei S."/>
            <person name="Tay Q.X.M."/>
        </authorList>
    </citation>
    <scope>NUCLEOTIDE SEQUENCE [LARGE SCALE GENOMIC DNA]</scope>
    <source>
        <strain evidence="1 2">LY1</strain>
    </source>
</reference>
<name>A0A074KZ41_9BACT</name>
<dbReference type="Proteomes" id="UP000027821">
    <property type="component" value="Unassembled WGS sequence"/>
</dbReference>
<evidence type="ECO:0000313" key="1">
    <source>
        <dbReference type="EMBL" id="KEO75241.1"/>
    </source>
</evidence>
<sequence>METYFKTFAKKYTCKSKQDCHRILYESFKGFAKLDVWKTCLIRVSTNAMADSVDFSVESPGSQVFFGSRFFQLLFAAHYIFENFDPGTVAAPEWEDLIDPIALELNPCLLERLAFLPSHLQSDEIQSPGLFINKFFYKKPLKKWLKQWNITLDFGLCNESICYGYDIKYIVDFKLYNGLLEACYLIYTRHFTSDPNAPGL</sequence>